<evidence type="ECO:0000313" key="8">
    <source>
        <dbReference type="RefSeq" id="XP_017776413.1"/>
    </source>
</evidence>
<keyword evidence="4" id="KW-0862">Zinc</keyword>
<comment type="subcellular location">
    <subcellularLocation>
        <location evidence="1">Nucleus</location>
    </subcellularLocation>
</comment>
<evidence type="ECO:0000256" key="4">
    <source>
        <dbReference type="ARBA" id="ARBA00022833"/>
    </source>
</evidence>
<dbReference type="InterPro" id="IPR025766">
    <property type="entry name" value="ADD"/>
</dbReference>
<keyword evidence="7" id="KW-1185">Reference proteome</keyword>
<evidence type="ECO:0000256" key="5">
    <source>
        <dbReference type="ARBA" id="ARBA00023242"/>
    </source>
</evidence>
<evidence type="ECO:0000313" key="7">
    <source>
        <dbReference type="Proteomes" id="UP000695000"/>
    </source>
</evidence>
<dbReference type="Proteomes" id="UP000695000">
    <property type="component" value="Unplaced"/>
</dbReference>
<dbReference type="RefSeq" id="XP_017776413.1">
    <property type="nucleotide sequence ID" value="XM_017920924.1"/>
</dbReference>
<reference evidence="8" key="1">
    <citation type="submission" date="2025-08" db="UniProtKB">
        <authorList>
            <consortium name="RefSeq"/>
        </authorList>
    </citation>
    <scope>IDENTIFICATION</scope>
    <source>
        <tissue evidence="8">Whole Larva</tissue>
    </source>
</reference>
<sequence>MGAKWKEGVCAAIKEYGKPLTSEMADDELIQFAIDGFQGLTQDENDVEALCRKLPPFVKLVLISRKYVEWKRIDRPKNVGNLKTFSSFKEMINSLCIACYCYKPQYDHPLYEGKVCYDCYDKLKNTINVLDDEGLYIFCFICGNSSKVHSCIQQNCQRIYCTPCIQNLMKKKKIGKYLECNLCTPSNENTIIRKSDWLYQMQVFFHPTIKTVHLRTMYDVKRVMFIVCDNLHGFEKIFPHYHKIPFKSIEKGIFGLYSCKENSSFPDYRIFWDTFQEKDDFTLNDYCNVDMDKINELGPTDLLMGGLSLNEKIFS</sequence>
<dbReference type="GeneID" id="108562543"/>
<gene>
    <name evidence="8" type="primary">LOC108562543</name>
</gene>
<keyword evidence="5" id="KW-0539">Nucleus</keyword>
<dbReference type="InterPro" id="IPR040552">
    <property type="entry name" value="DNMT3_ADD_GATA1-like"/>
</dbReference>
<keyword evidence="2" id="KW-0479">Metal-binding</keyword>
<evidence type="ECO:0000256" key="1">
    <source>
        <dbReference type="ARBA" id="ARBA00004123"/>
    </source>
</evidence>
<dbReference type="PROSITE" id="PS51533">
    <property type="entry name" value="ADD"/>
    <property type="match status" value="1"/>
</dbReference>
<proteinExistence type="predicted"/>
<evidence type="ECO:0000256" key="3">
    <source>
        <dbReference type="ARBA" id="ARBA00022771"/>
    </source>
</evidence>
<protein>
    <submittedName>
        <fullName evidence="8">DNA (Cytosine-5)-methyltransferase 3B-like</fullName>
    </submittedName>
</protein>
<evidence type="ECO:0000259" key="6">
    <source>
        <dbReference type="PROSITE" id="PS51533"/>
    </source>
</evidence>
<feature type="domain" description="PHD-type" evidence="6">
    <location>
        <begin position="84"/>
        <end position="212"/>
    </location>
</feature>
<keyword evidence="3" id="KW-0863">Zinc-finger</keyword>
<dbReference type="Pfam" id="PF17980">
    <property type="entry name" value="ADD_DNMT3"/>
    <property type="match status" value="1"/>
</dbReference>
<evidence type="ECO:0000256" key="2">
    <source>
        <dbReference type="ARBA" id="ARBA00022723"/>
    </source>
</evidence>
<organism evidence="7 8">
    <name type="scientific">Nicrophorus vespilloides</name>
    <name type="common">Boreal carrion beetle</name>
    <dbReference type="NCBI Taxonomy" id="110193"/>
    <lineage>
        <taxon>Eukaryota</taxon>
        <taxon>Metazoa</taxon>
        <taxon>Ecdysozoa</taxon>
        <taxon>Arthropoda</taxon>
        <taxon>Hexapoda</taxon>
        <taxon>Insecta</taxon>
        <taxon>Pterygota</taxon>
        <taxon>Neoptera</taxon>
        <taxon>Endopterygota</taxon>
        <taxon>Coleoptera</taxon>
        <taxon>Polyphaga</taxon>
        <taxon>Staphyliniformia</taxon>
        <taxon>Silphidae</taxon>
        <taxon>Nicrophorinae</taxon>
        <taxon>Nicrophorus</taxon>
    </lineage>
</organism>
<accession>A0ABM1MPB3</accession>
<name>A0ABM1MPB3_NICVS</name>